<proteinExistence type="predicted"/>
<dbReference type="InterPro" id="IPR025506">
    <property type="entry name" value="Abi_alpha"/>
</dbReference>
<dbReference type="RefSeq" id="WP_235314325.1">
    <property type="nucleotide sequence ID" value="NZ_JAKGAS010000016.1"/>
</dbReference>
<reference evidence="1 2" key="1">
    <citation type="submission" date="2022-01" db="EMBL/GenBank/DDBJ databases">
        <title>Paraglaciecola sp. G1-23.</title>
        <authorList>
            <person name="Jin M.S."/>
            <person name="Han D.M."/>
            <person name="Kim H.M."/>
            <person name="Jeon C.O."/>
        </authorList>
    </citation>
    <scope>NUCLEOTIDE SEQUENCE [LARGE SCALE GENOMIC DNA]</scope>
    <source>
        <strain evidence="1 2">G1-23</strain>
    </source>
</reference>
<sequence length="255" mass="27537">MNDENKSLDVLGIKPVADSVNTLTKGTVEGASAFLSRICLPAAEEFGLLLRDKVSAWRSKNAVAIANKAQKLLEYQVKGVVLSAHPRIIYSTIENGSWAEDDFMQNLWAGLLASSCTADGKDESNLILIGLLSQLTSSQAKIITHVCTIAKTFKSKSGFIACDLVYLEAHELMKISGITDIHQLDRELDHLRGLELIHEGFNPDHLIAGVTPHALCLQLFVRAQGYVGSPIDYFGAEEKSPNKSSNSDAASSAGP</sequence>
<gene>
    <name evidence="1" type="ORF">L0668_19100</name>
</gene>
<dbReference type="EMBL" id="JAKGAS010000016">
    <property type="protein sequence ID" value="MCF2950224.1"/>
    <property type="molecule type" value="Genomic_DNA"/>
</dbReference>
<protein>
    <submittedName>
        <fullName evidence="1">DUF4393 domain-containing protein</fullName>
    </submittedName>
</protein>
<dbReference type="Pfam" id="PF14337">
    <property type="entry name" value="Abi_alpha"/>
    <property type="match status" value="1"/>
</dbReference>
<accession>A0ABS9DBX1</accession>
<keyword evidence="2" id="KW-1185">Reference proteome</keyword>
<dbReference type="Proteomes" id="UP001521137">
    <property type="component" value="Unassembled WGS sequence"/>
</dbReference>
<comment type="caution">
    <text evidence="1">The sequence shown here is derived from an EMBL/GenBank/DDBJ whole genome shotgun (WGS) entry which is preliminary data.</text>
</comment>
<name>A0ABS9DBX1_9ALTE</name>
<evidence type="ECO:0000313" key="1">
    <source>
        <dbReference type="EMBL" id="MCF2950224.1"/>
    </source>
</evidence>
<evidence type="ECO:0000313" key="2">
    <source>
        <dbReference type="Proteomes" id="UP001521137"/>
    </source>
</evidence>
<organism evidence="1 2">
    <name type="scientific">Paraglaciecola algarum</name>
    <dbReference type="NCBI Taxonomy" id="3050085"/>
    <lineage>
        <taxon>Bacteria</taxon>
        <taxon>Pseudomonadati</taxon>
        <taxon>Pseudomonadota</taxon>
        <taxon>Gammaproteobacteria</taxon>
        <taxon>Alteromonadales</taxon>
        <taxon>Alteromonadaceae</taxon>
        <taxon>Paraglaciecola</taxon>
    </lineage>
</organism>